<organism evidence="1 2">
    <name type="scientific">Cladophialophora chaetospira</name>
    <dbReference type="NCBI Taxonomy" id="386627"/>
    <lineage>
        <taxon>Eukaryota</taxon>
        <taxon>Fungi</taxon>
        <taxon>Dikarya</taxon>
        <taxon>Ascomycota</taxon>
        <taxon>Pezizomycotina</taxon>
        <taxon>Eurotiomycetes</taxon>
        <taxon>Chaetothyriomycetidae</taxon>
        <taxon>Chaetothyriales</taxon>
        <taxon>Herpotrichiellaceae</taxon>
        <taxon>Cladophialophora</taxon>
    </lineage>
</organism>
<dbReference type="EMBL" id="JAPDRK010000010">
    <property type="protein sequence ID" value="KAJ9608242.1"/>
    <property type="molecule type" value="Genomic_DNA"/>
</dbReference>
<accession>A0AA38X7F0</accession>
<dbReference type="SUPFAM" id="SSF52047">
    <property type="entry name" value="RNI-like"/>
    <property type="match status" value="1"/>
</dbReference>
<dbReference type="Proteomes" id="UP001172673">
    <property type="component" value="Unassembled WGS sequence"/>
</dbReference>
<proteinExistence type="predicted"/>
<protein>
    <recommendedName>
        <fullName evidence="3">F-box domain-containing protein</fullName>
    </recommendedName>
</protein>
<gene>
    <name evidence="1" type="ORF">H2200_007230</name>
</gene>
<dbReference type="AlphaFoldDB" id="A0AA38X7F0"/>
<reference evidence="1" key="1">
    <citation type="submission" date="2022-10" db="EMBL/GenBank/DDBJ databases">
        <title>Culturing micro-colonial fungi from biological soil crusts in the Mojave desert and describing Neophaeococcomyces mojavensis, and introducing the new genera and species Taxawa tesnikishii.</title>
        <authorList>
            <person name="Kurbessoian T."/>
            <person name="Stajich J.E."/>
        </authorList>
    </citation>
    <scope>NUCLEOTIDE SEQUENCE</scope>
    <source>
        <strain evidence="1">TK_41</strain>
    </source>
</reference>
<evidence type="ECO:0000313" key="2">
    <source>
        <dbReference type="Proteomes" id="UP001172673"/>
    </source>
</evidence>
<sequence>MTTTQQGRLLLLDLPNEVLALIINNLVRETQSWPNMFNFPEPEYRTSIDNFRQTCRHIRELCEPAFCRRFILENSLASNKMELVLKAHQQRRYYVEAIKARLASPNVDATSAPTTLPHLPNLKRLDIIVKTCEWGLGPDYQPYLNTVASQLKHSPFSELRFCSISLPYASHGRQKQFHIGGLMTSPKLRSLSLQYVDLRGLQEELLESTSTGLESLLLCSCGLDEKTMKAILKVYCVLEHLSVDLPLCNVHEIPAGDTYVTWEFRMLQQLLSSLGNQGLKTTELSFDCCMLIESDEARHSFDLTKLNVLKELTIRTSSIVTEPTRHPSDAKISVCCPTSVFDALPASIEIVKLIMDGYFDLEKLARTLLDAKYNGGGLPKSLVRIDISGDMGGRRFSPKVQQEEDERLLKGIELFMTELALPELRYYLRVDWQWERTITAKRSIGDHNVHGTAYELLDKSIDWWAQRYMAEQPPMTGSKLS</sequence>
<evidence type="ECO:0000313" key="1">
    <source>
        <dbReference type="EMBL" id="KAJ9608242.1"/>
    </source>
</evidence>
<name>A0AA38X7F0_9EURO</name>
<evidence type="ECO:0008006" key="3">
    <source>
        <dbReference type="Google" id="ProtNLM"/>
    </source>
</evidence>
<comment type="caution">
    <text evidence="1">The sequence shown here is derived from an EMBL/GenBank/DDBJ whole genome shotgun (WGS) entry which is preliminary data.</text>
</comment>
<keyword evidence="2" id="KW-1185">Reference proteome</keyword>